<feature type="non-terminal residue" evidence="4">
    <location>
        <position position="289"/>
    </location>
</feature>
<accession>A0ABN8T3B9</accession>
<dbReference type="InterPro" id="IPR013783">
    <property type="entry name" value="Ig-like_fold"/>
</dbReference>
<evidence type="ECO:0000256" key="2">
    <source>
        <dbReference type="ARBA" id="ARBA00023157"/>
    </source>
</evidence>
<dbReference type="PANTHER" id="PTHR44170:SF6">
    <property type="entry name" value="CONTACTIN"/>
    <property type="match status" value="1"/>
</dbReference>
<dbReference type="InterPro" id="IPR013098">
    <property type="entry name" value="Ig_I-set"/>
</dbReference>
<dbReference type="SMART" id="SM00406">
    <property type="entry name" value="IGv"/>
    <property type="match status" value="3"/>
</dbReference>
<feature type="domain" description="Ig-like" evidence="3">
    <location>
        <begin position="195"/>
        <end position="285"/>
    </location>
</feature>
<dbReference type="InterPro" id="IPR007110">
    <property type="entry name" value="Ig-like_dom"/>
</dbReference>
<feature type="domain" description="Ig-like" evidence="3">
    <location>
        <begin position="1"/>
        <end position="86"/>
    </location>
</feature>
<dbReference type="EMBL" id="CALNXI010005899">
    <property type="protein sequence ID" value="CAH3198776.1"/>
    <property type="molecule type" value="Genomic_DNA"/>
</dbReference>
<dbReference type="SMART" id="SM00408">
    <property type="entry name" value="IGc2"/>
    <property type="match status" value="3"/>
</dbReference>
<feature type="non-terminal residue" evidence="4">
    <location>
        <position position="1"/>
    </location>
</feature>
<dbReference type="Proteomes" id="UP001159427">
    <property type="component" value="Unassembled WGS sequence"/>
</dbReference>
<dbReference type="PANTHER" id="PTHR44170">
    <property type="entry name" value="PROTEIN SIDEKICK"/>
    <property type="match status" value="1"/>
</dbReference>
<dbReference type="InterPro" id="IPR013106">
    <property type="entry name" value="Ig_V-set"/>
</dbReference>
<dbReference type="InterPro" id="IPR003598">
    <property type="entry name" value="Ig_sub2"/>
</dbReference>
<evidence type="ECO:0000256" key="1">
    <source>
        <dbReference type="ARBA" id="ARBA00022737"/>
    </source>
</evidence>
<dbReference type="Pfam" id="PF07679">
    <property type="entry name" value="I-set"/>
    <property type="match status" value="3"/>
</dbReference>
<evidence type="ECO:0000313" key="5">
    <source>
        <dbReference type="Proteomes" id="UP001159427"/>
    </source>
</evidence>
<comment type="caution">
    <text evidence="4">The sequence shown here is derived from an EMBL/GenBank/DDBJ whole genome shotgun (WGS) entry which is preliminary data.</text>
</comment>
<dbReference type="PROSITE" id="PS50835">
    <property type="entry name" value="IG_LIKE"/>
    <property type="match status" value="3"/>
</dbReference>
<reference evidence="4 5" key="1">
    <citation type="submission" date="2022-05" db="EMBL/GenBank/DDBJ databases">
        <authorList>
            <consortium name="Genoscope - CEA"/>
            <person name="William W."/>
        </authorList>
    </citation>
    <scope>NUCLEOTIDE SEQUENCE [LARGE SCALE GENOMIC DNA]</scope>
</reference>
<keyword evidence="1" id="KW-0677">Repeat</keyword>
<sequence length="289" mass="30606">PQITTHPQNTTVTEGNNITLSCNASGDPEPTISWFRGGSVLTSDDARIFLGADSKQLTITSIKRNNTGEYRCVANNSAGNATSDVAKLIVQCNALFPTTDPPEFSEHPQNRKALEGLNVAFSCNASGNPTPKFSWTKNGSPINTTASARISLSAGNKQLNITSVNRVDSGEYRCVADNSVGAVNSSGAFLTVQYPSEFSEDPQNQTVLEGLNVAFSCNASGNPTPKFSWTKNGSPINTTDNARISLSAGNKQLNITNVNRVDSGKYRCVAENSVGAVNSSAAFLTVQCK</sequence>
<keyword evidence="5" id="KW-1185">Reference proteome</keyword>
<dbReference type="InterPro" id="IPR003599">
    <property type="entry name" value="Ig_sub"/>
</dbReference>
<feature type="domain" description="Ig-like" evidence="3">
    <location>
        <begin position="102"/>
        <end position="191"/>
    </location>
</feature>
<dbReference type="Gene3D" id="2.60.40.10">
    <property type="entry name" value="Immunoglobulins"/>
    <property type="match status" value="3"/>
</dbReference>
<dbReference type="InterPro" id="IPR036179">
    <property type="entry name" value="Ig-like_dom_sf"/>
</dbReference>
<evidence type="ECO:0000313" key="4">
    <source>
        <dbReference type="EMBL" id="CAH3198776.1"/>
    </source>
</evidence>
<keyword evidence="2" id="KW-1015">Disulfide bond</keyword>
<organism evidence="4 5">
    <name type="scientific">Porites evermanni</name>
    <dbReference type="NCBI Taxonomy" id="104178"/>
    <lineage>
        <taxon>Eukaryota</taxon>
        <taxon>Metazoa</taxon>
        <taxon>Cnidaria</taxon>
        <taxon>Anthozoa</taxon>
        <taxon>Hexacorallia</taxon>
        <taxon>Scleractinia</taxon>
        <taxon>Fungiina</taxon>
        <taxon>Poritidae</taxon>
        <taxon>Porites</taxon>
    </lineage>
</organism>
<dbReference type="SUPFAM" id="SSF48726">
    <property type="entry name" value="Immunoglobulin"/>
    <property type="match status" value="3"/>
</dbReference>
<evidence type="ECO:0000259" key="3">
    <source>
        <dbReference type="PROSITE" id="PS50835"/>
    </source>
</evidence>
<proteinExistence type="predicted"/>
<dbReference type="SMART" id="SM00409">
    <property type="entry name" value="IG"/>
    <property type="match status" value="3"/>
</dbReference>
<name>A0ABN8T3B9_9CNID</name>
<protein>
    <recommendedName>
        <fullName evidence="3">Ig-like domain-containing protein</fullName>
    </recommendedName>
</protein>
<gene>
    <name evidence="4" type="ORF">PEVE_00036645</name>
</gene>